<comment type="caution">
    <text evidence="1">The sequence shown here is derived from an EMBL/GenBank/DDBJ whole genome shotgun (WGS) entry which is preliminary data.</text>
</comment>
<accession>A0A2W1FG25</accession>
<dbReference type="InterPro" id="IPR046536">
    <property type="entry name" value="DUF6601"/>
</dbReference>
<dbReference type="Pfam" id="PF20246">
    <property type="entry name" value="DUF6601"/>
    <property type="match status" value="1"/>
</dbReference>
<reference evidence="1" key="1">
    <citation type="journal article" date="2018" name="BMC Genomics">
        <title>Comparative genomics of the wheat fungal pathogen Pyrenophora tritici-repentis reveals chromosomal variations and genome plasticity.</title>
        <authorList>
            <person name="Moolhuijzen P."/>
            <person name="See P.T."/>
            <person name="Hane J.K."/>
            <person name="Shi G."/>
            <person name="Liu Z."/>
            <person name="Oliver R.P."/>
            <person name="Moffat C.S."/>
        </authorList>
    </citation>
    <scope>NUCLEOTIDE SEQUENCE [LARGE SCALE GENOMIC DNA]</scope>
    <source>
        <strain evidence="1">M4</strain>
    </source>
</reference>
<dbReference type="KEGG" id="ptrr:6350444"/>
<name>A0A2W1FG25_9PLEO</name>
<evidence type="ECO:0000313" key="1">
    <source>
        <dbReference type="EMBL" id="KAF7570554.1"/>
    </source>
</evidence>
<dbReference type="PANTHER" id="PTHR34414:SF1">
    <property type="entry name" value="SUBTILISIN-LIKE SERINE PROTEASE"/>
    <property type="match status" value="1"/>
</dbReference>
<dbReference type="Proteomes" id="UP000245464">
    <property type="component" value="Chromosome 5"/>
</dbReference>
<protein>
    <submittedName>
        <fullName evidence="1">Uncharacterized protein</fullName>
    </submittedName>
</protein>
<proteinExistence type="predicted"/>
<dbReference type="EMBL" id="NQIK02000005">
    <property type="protein sequence ID" value="KAF7570554.1"/>
    <property type="molecule type" value="Genomic_DNA"/>
</dbReference>
<dbReference type="GeneID" id="6350444"/>
<organism evidence="1 2">
    <name type="scientific">Pyrenophora tritici-repentis</name>
    <dbReference type="NCBI Taxonomy" id="45151"/>
    <lineage>
        <taxon>Eukaryota</taxon>
        <taxon>Fungi</taxon>
        <taxon>Dikarya</taxon>
        <taxon>Ascomycota</taxon>
        <taxon>Pezizomycotina</taxon>
        <taxon>Dothideomycetes</taxon>
        <taxon>Pleosporomycetidae</taxon>
        <taxon>Pleosporales</taxon>
        <taxon>Pleosporineae</taxon>
        <taxon>Pleosporaceae</taxon>
        <taxon>Pyrenophora</taxon>
    </lineage>
</organism>
<dbReference type="RefSeq" id="XP_001942450.2">
    <property type="nucleotide sequence ID" value="XM_001942415.2"/>
</dbReference>
<dbReference type="AlphaFoldDB" id="A0A2W1FG25"/>
<gene>
    <name evidence="1" type="ORF">PtrM4_105560</name>
</gene>
<dbReference type="PANTHER" id="PTHR34414">
    <property type="entry name" value="HET DOMAIN-CONTAINING PROTEIN-RELATED"/>
    <property type="match status" value="1"/>
</dbReference>
<evidence type="ECO:0000313" key="2">
    <source>
        <dbReference type="Proteomes" id="UP000245464"/>
    </source>
</evidence>
<sequence>MPPFSKANQLVHDLVPGPGAAQSETLPGQPSLLLKDLDRTKKFLYDDLWSEDLDRMAPRLWIMTTLSSANINPLHRQRVKGREIIVTEEARLHLVWIHDRIFIKPIPRYLLSHDFWEVYLNQKLGSPDDGSRNLHAAAAGFLRTYRYLIRHESDFYLAQQDSLRLIPKDVDWASFCHFTSDLNGIQDSAVSRRYCFGELRLTRLNFYAPFLLRKFHFEQVHGQYGDYFARLYGPVLFVFAVVSTILNSMQVALAADQSLAVHWVSVWHASRWFSAISIVGTAVIALCFAVLWLWMFLDEWVYTLRQKWKARSALLDMSKC</sequence>